<dbReference type="InterPro" id="IPR038371">
    <property type="entry name" value="Cu_polyphenol_OxRdtase_sf"/>
</dbReference>
<comment type="catalytic activity">
    <reaction evidence="7">
        <text>adenosine + H2O + H(+) = inosine + NH4(+)</text>
        <dbReference type="Rhea" id="RHEA:24408"/>
        <dbReference type="ChEBI" id="CHEBI:15377"/>
        <dbReference type="ChEBI" id="CHEBI:15378"/>
        <dbReference type="ChEBI" id="CHEBI:16335"/>
        <dbReference type="ChEBI" id="CHEBI:17596"/>
        <dbReference type="ChEBI" id="CHEBI:28938"/>
        <dbReference type="EC" id="3.5.4.4"/>
    </reaction>
    <physiologicalReaction direction="left-to-right" evidence="7">
        <dbReference type="Rhea" id="RHEA:24409"/>
    </physiologicalReaction>
</comment>
<evidence type="ECO:0000256" key="3">
    <source>
        <dbReference type="ARBA" id="ARBA00022679"/>
    </source>
</evidence>
<protein>
    <recommendedName>
        <fullName evidence="10">Purine nucleoside phosphorylase</fullName>
    </recommendedName>
</protein>
<dbReference type="EMBL" id="JBHSGQ010000008">
    <property type="protein sequence ID" value="MFC4726202.1"/>
    <property type="molecule type" value="Genomic_DNA"/>
</dbReference>
<accession>A0ABV9NCW1</accession>
<comment type="catalytic activity">
    <reaction evidence="8">
        <text>adenosine + phosphate = alpha-D-ribose 1-phosphate + adenine</text>
        <dbReference type="Rhea" id="RHEA:27642"/>
        <dbReference type="ChEBI" id="CHEBI:16335"/>
        <dbReference type="ChEBI" id="CHEBI:16708"/>
        <dbReference type="ChEBI" id="CHEBI:43474"/>
        <dbReference type="ChEBI" id="CHEBI:57720"/>
        <dbReference type="EC" id="2.4.2.1"/>
    </reaction>
    <physiologicalReaction direction="left-to-right" evidence="8">
        <dbReference type="Rhea" id="RHEA:27643"/>
    </physiologicalReaction>
</comment>
<evidence type="ECO:0000256" key="4">
    <source>
        <dbReference type="ARBA" id="ARBA00022723"/>
    </source>
</evidence>
<evidence type="ECO:0000256" key="7">
    <source>
        <dbReference type="ARBA" id="ARBA00047989"/>
    </source>
</evidence>
<name>A0ABV9NCW1_9PROT</name>
<evidence type="ECO:0000256" key="5">
    <source>
        <dbReference type="ARBA" id="ARBA00022801"/>
    </source>
</evidence>
<proteinExistence type="inferred from homology"/>
<keyword evidence="5" id="KW-0378">Hydrolase</keyword>
<sequence>MSRLEFLFADSLGEGIVHAFTTRTGGVSEGPFDSLNLSWSRGDNKDHVAQNRARVARALGVTRLVFANQVHGDTVLKADGPPEGWSVGEGDALITSQSGFALCTQVADCVPVLLHDPVNHAVGAIHSGWRSTVKNITARTIAAMGAAYGSRSEDLRAAIGPAISKANYRVGPEVLDAFRGLFGALDERLAGAMDAEGGAGLDVAEAVHRQLLSAGVAQDHISRIRACTFADEERFFSSRRAARDGHAGQFGGQCGIIALRG</sequence>
<comment type="caution">
    <text evidence="11">The sequence shown here is derived from an EMBL/GenBank/DDBJ whole genome shotgun (WGS) entry which is preliminary data.</text>
</comment>
<evidence type="ECO:0000256" key="10">
    <source>
        <dbReference type="RuleBase" id="RU361274"/>
    </source>
</evidence>
<comment type="catalytic activity">
    <reaction evidence="1">
        <text>inosine + phosphate = alpha-D-ribose 1-phosphate + hypoxanthine</text>
        <dbReference type="Rhea" id="RHEA:27646"/>
        <dbReference type="ChEBI" id="CHEBI:17368"/>
        <dbReference type="ChEBI" id="CHEBI:17596"/>
        <dbReference type="ChEBI" id="CHEBI:43474"/>
        <dbReference type="ChEBI" id="CHEBI:57720"/>
        <dbReference type="EC" id="2.4.2.1"/>
    </reaction>
    <physiologicalReaction direction="left-to-right" evidence="1">
        <dbReference type="Rhea" id="RHEA:27647"/>
    </physiologicalReaction>
</comment>
<keyword evidence="4" id="KW-0479">Metal-binding</keyword>
<evidence type="ECO:0000256" key="9">
    <source>
        <dbReference type="ARBA" id="ARBA00049893"/>
    </source>
</evidence>
<keyword evidence="12" id="KW-1185">Reference proteome</keyword>
<comment type="similarity">
    <text evidence="2 10">Belongs to the purine nucleoside phosphorylase YfiH/LACC1 family.</text>
</comment>
<evidence type="ECO:0000313" key="12">
    <source>
        <dbReference type="Proteomes" id="UP001596024"/>
    </source>
</evidence>
<evidence type="ECO:0000313" key="11">
    <source>
        <dbReference type="EMBL" id="MFC4726202.1"/>
    </source>
</evidence>
<reference evidence="12" key="1">
    <citation type="journal article" date="2019" name="Int. J. Syst. Evol. Microbiol.">
        <title>The Global Catalogue of Microorganisms (GCM) 10K type strain sequencing project: providing services to taxonomists for standard genome sequencing and annotation.</title>
        <authorList>
            <consortium name="The Broad Institute Genomics Platform"/>
            <consortium name="The Broad Institute Genome Sequencing Center for Infectious Disease"/>
            <person name="Wu L."/>
            <person name="Ma J."/>
        </authorList>
    </citation>
    <scope>NUCLEOTIDE SEQUENCE [LARGE SCALE GENOMIC DNA]</scope>
    <source>
        <strain evidence="12">CCUG 62981</strain>
    </source>
</reference>
<keyword evidence="6" id="KW-0862">Zinc</keyword>
<evidence type="ECO:0000256" key="1">
    <source>
        <dbReference type="ARBA" id="ARBA00000553"/>
    </source>
</evidence>
<dbReference type="InterPro" id="IPR003730">
    <property type="entry name" value="Cu_polyphenol_OxRdtase"/>
</dbReference>
<dbReference type="PANTHER" id="PTHR30616">
    <property type="entry name" value="UNCHARACTERIZED PROTEIN YFIH"/>
    <property type="match status" value="1"/>
</dbReference>
<evidence type="ECO:0000256" key="8">
    <source>
        <dbReference type="ARBA" id="ARBA00048968"/>
    </source>
</evidence>
<dbReference type="Proteomes" id="UP001596024">
    <property type="component" value="Unassembled WGS sequence"/>
</dbReference>
<dbReference type="NCBIfam" id="TIGR00726">
    <property type="entry name" value="peptidoglycan editing factor PgeF"/>
    <property type="match status" value="1"/>
</dbReference>
<comment type="catalytic activity">
    <reaction evidence="9">
        <text>S-methyl-5'-thioadenosine + phosphate = 5-(methylsulfanyl)-alpha-D-ribose 1-phosphate + adenine</text>
        <dbReference type="Rhea" id="RHEA:11852"/>
        <dbReference type="ChEBI" id="CHEBI:16708"/>
        <dbReference type="ChEBI" id="CHEBI:17509"/>
        <dbReference type="ChEBI" id="CHEBI:43474"/>
        <dbReference type="ChEBI" id="CHEBI:58533"/>
        <dbReference type="EC" id="2.4.2.28"/>
    </reaction>
    <physiologicalReaction direction="left-to-right" evidence="9">
        <dbReference type="Rhea" id="RHEA:11853"/>
    </physiologicalReaction>
</comment>
<dbReference type="CDD" id="cd16833">
    <property type="entry name" value="YfiH"/>
    <property type="match status" value="1"/>
</dbReference>
<gene>
    <name evidence="11" type="primary">pgeF</name>
    <name evidence="11" type="ORF">ACFPB0_12955</name>
</gene>
<dbReference type="InterPro" id="IPR011324">
    <property type="entry name" value="Cytotoxic_necrot_fac-like_cat"/>
</dbReference>
<evidence type="ECO:0000256" key="2">
    <source>
        <dbReference type="ARBA" id="ARBA00007353"/>
    </source>
</evidence>
<dbReference type="Pfam" id="PF02578">
    <property type="entry name" value="Cu-oxidase_4"/>
    <property type="match status" value="1"/>
</dbReference>
<dbReference type="SUPFAM" id="SSF64438">
    <property type="entry name" value="CNF1/YfiH-like putative cysteine hydrolases"/>
    <property type="match status" value="1"/>
</dbReference>
<organism evidence="11 12">
    <name type="scientific">Glycocaulis abyssi</name>
    <dbReference type="NCBI Taxonomy" id="1433403"/>
    <lineage>
        <taxon>Bacteria</taxon>
        <taxon>Pseudomonadati</taxon>
        <taxon>Pseudomonadota</taxon>
        <taxon>Alphaproteobacteria</taxon>
        <taxon>Maricaulales</taxon>
        <taxon>Maricaulaceae</taxon>
        <taxon>Glycocaulis</taxon>
    </lineage>
</organism>
<evidence type="ECO:0000256" key="6">
    <source>
        <dbReference type="ARBA" id="ARBA00022833"/>
    </source>
</evidence>
<dbReference type="Gene3D" id="3.60.140.10">
    <property type="entry name" value="CNF1/YfiH-like putative cysteine hydrolases"/>
    <property type="match status" value="1"/>
</dbReference>
<keyword evidence="3" id="KW-0808">Transferase</keyword>
<dbReference type="RefSeq" id="WP_371393080.1">
    <property type="nucleotide sequence ID" value="NZ_CP163421.1"/>
</dbReference>
<dbReference type="PANTHER" id="PTHR30616:SF2">
    <property type="entry name" value="PURINE NUCLEOSIDE PHOSPHORYLASE LACC1"/>
    <property type="match status" value="1"/>
</dbReference>